<keyword evidence="8" id="KW-0625">Polysaccharide transport</keyword>
<evidence type="ECO:0000256" key="8">
    <source>
        <dbReference type="ARBA" id="ARBA00023047"/>
    </source>
</evidence>
<dbReference type="EMBL" id="JAUJQL010000016">
    <property type="protein sequence ID" value="MDN7526765.1"/>
    <property type="molecule type" value="Genomic_DNA"/>
</dbReference>
<sequence length="266" mass="29838">MSSPRPYPSLLTSLKIQMRVVFALTMREIITRYGRHNIGFAWLFAEPMLFTVGIAALWNLLHETGQGHEINVTAFAVTSYSTVLVWRNTIGRCTLAVEPNAALLFHRNVRVIDLFFARITLEIVGTTLSMLVLTSTLIAIGIIDPPADVLNMAAGWVLLCWYSAALGLLIGGLCEYSELVERLWHPISYFQLPVSGAFVMASWLPPNLRDIAMLFPAPNCVELFRYGYFGSQITPYYDVPYTIMVCAFLTWIGLAVVRDVSTRVEH</sequence>
<evidence type="ECO:0000256" key="6">
    <source>
        <dbReference type="ARBA" id="ARBA00022692"/>
    </source>
</evidence>
<keyword evidence="13" id="KW-1185">Reference proteome</keyword>
<dbReference type="Pfam" id="PF01061">
    <property type="entry name" value="ABC2_membrane"/>
    <property type="match status" value="1"/>
</dbReference>
<feature type="transmembrane region" description="Helical" evidence="10">
    <location>
        <begin position="38"/>
        <end position="58"/>
    </location>
</feature>
<evidence type="ECO:0000256" key="1">
    <source>
        <dbReference type="ARBA" id="ARBA00004651"/>
    </source>
</evidence>
<feature type="transmembrane region" description="Helical" evidence="10">
    <location>
        <begin position="115"/>
        <end position="143"/>
    </location>
</feature>
<feature type="transmembrane region" description="Helical" evidence="10">
    <location>
        <begin position="183"/>
        <end position="204"/>
    </location>
</feature>
<comment type="subcellular location">
    <subcellularLocation>
        <location evidence="1">Cell membrane</location>
        <topology evidence="1">Multi-pass membrane protein</topology>
    </subcellularLocation>
</comment>
<evidence type="ECO:0000313" key="12">
    <source>
        <dbReference type="EMBL" id="MDN7526765.1"/>
    </source>
</evidence>
<evidence type="ECO:0000256" key="2">
    <source>
        <dbReference type="ARBA" id="ARBA00007783"/>
    </source>
</evidence>
<name>A0ABT8NYX5_9BURK</name>
<dbReference type="PANTHER" id="PTHR30413">
    <property type="entry name" value="INNER MEMBRANE TRANSPORT PERMEASE"/>
    <property type="match status" value="1"/>
</dbReference>
<feature type="domain" description="ABC-2 type transporter transmembrane" evidence="11">
    <location>
        <begin position="21"/>
        <end position="229"/>
    </location>
</feature>
<feature type="transmembrane region" description="Helical" evidence="10">
    <location>
        <begin position="239"/>
        <end position="257"/>
    </location>
</feature>
<keyword evidence="6 10" id="KW-0812">Transmembrane</keyword>
<dbReference type="InterPro" id="IPR013525">
    <property type="entry name" value="ABC2_TM"/>
</dbReference>
<dbReference type="PANTHER" id="PTHR30413:SF10">
    <property type="entry name" value="CAPSULE POLYSACCHARIDE EXPORT INNER-MEMBRANE PROTEIN CTRC"/>
    <property type="match status" value="1"/>
</dbReference>
<proteinExistence type="inferred from homology"/>
<dbReference type="RefSeq" id="WP_089483498.1">
    <property type="nucleotide sequence ID" value="NZ_JAUJQL010000016.1"/>
</dbReference>
<evidence type="ECO:0000256" key="9">
    <source>
        <dbReference type="ARBA" id="ARBA00023136"/>
    </source>
</evidence>
<evidence type="ECO:0000259" key="11">
    <source>
        <dbReference type="Pfam" id="PF01061"/>
    </source>
</evidence>
<evidence type="ECO:0000313" key="13">
    <source>
        <dbReference type="Proteomes" id="UP001172217"/>
    </source>
</evidence>
<dbReference type="PRINTS" id="PR00164">
    <property type="entry name" value="ABC2TRNSPORT"/>
</dbReference>
<keyword evidence="9 10" id="KW-0472">Membrane</keyword>
<comment type="similarity">
    <text evidence="2">Belongs to the ABC-2 integral membrane protein family.</text>
</comment>
<dbReference type="InterPro" id="IPR000412">
    <property type="entry name" value="ABC_2_transport"/>
</dbReference>
<keyword evidence="4" id="KW-1003">Cell membrane</keyword>
<protein>
    <submittedName>
        <fullName evidence="12">ABC transporter permease</fullName>
    </submittedName>
</protein>
<dbReference type="Proteomes" id="UP001172217">
    <property type="component" value="Unassembled WGS sequence"/>
</dbReference>
<keyword evidence="7 10" id="KW-1133">Transmembrane helix</keyword>
<keyword evidence="3" id="KW-0813">Transport</keyword>
<reference evidence="12" key="1">
    <citation type="submission" date="2023-07" db="EMBL/GenBank/DDBJ databases">
        <title>A collection of bacterial strains from the Burkholderia cepacia Research Laboratory and Repository.</title>
        <authorList>
            <person name="Lipuma J."/>
            <person name="Spilker T."/>
            <person name="Caverly L."/>
        </authorList>
    </citation>
    <scope>NUCLEOTIDE SEQUENCE</scope>
    <source>
        <strain evidence="12">AU45194</strain>
    </source>
</reference>
<evidence type="ECO:0000256" key="10">
    <source>
        <dbReference type="SAM" id="Phobius"/>
    </source>
</evidence>
<keyword evidence="5" id="KW-0762">Sugar transport</keyword>
<evidence type="ECO:0000256" key="4">
    <source>
        <dbReference type="ARBA" id="ARBA00022475"/>
    </source>
</evidence>
<feature type="transmembrane region" description="Helical" evidence="10">
    <location>
        <begin position="149"/>
        <end position="171"/>
    </location>
</feature>
<organism evidence="12 13">
    <name type="scientific">Burkholderia orbicola</name>
    <dbReference type="NCBI Taxonomy" id="2978683"/>
    <lineage>
        <taxon>Bacteria</taxon>
        <taxon>Pseudomonadati</taxon>
        <taxon>Pseudomonadota</taxon>
        <taxon>Betaproteobacteria</taxon>
        <taxon>Burkholderiales</taxon>
        <taxon>Burkholderiaceae</taxon>
        <taxon>Burkholderia</taxon>
        <taxon>Burkholderia cepacia complex</taxon>
    </lineage>
</organism>
<evidence type="ECO:0000256" key="5">
    <source>
        <dbReference type="ARBA" id="ARBA00022597"/>
    </source>
</evidence>
<comment type="caution">
    <text evidence="12">The sequence shown here is derived from an EMBL/GenBank/DDBJ whole genome shotgun (WGS) entry which is preliminary data.</text>
</comment>
<gene>
    <name evidence="12" type="ORF">QZM70_27870</name>
</gene>
<accession>A0ABT8NYX5</accession>
<evidence type="ECO:0000256" key="3">
    <source>
        <dbReference type="ARBA" id="ARBA00022448"/>
    </source>
</evidence>
<evidence type="ECO:0000256" key="7">
    <source>
        <dbReference type="ARBA" id="ARBA00022989"/>
    </source>
</evidence>